<evidence type="ECO:0000313" key="6">
    <source>
        <dbReference type="Proteomes" id="UP000223606"/>
    </source>
</evidence>
<proteinExistence type="predicted"/>
<dbReference type="SMART" id="SM00421">
    <property type="entry name" value="HTH_LUXR"/>
    <property type="match status" value="1"/>
</dbReference>
<dbReference type="PANTHER" id="PTHR44688">
    <property type="entry name" value="DNA-BINDING TRANSCRIPTIONAL ACTIVATOR DEVR_DOSR"/>
    <property type="match status" value="1"/>
</dbReference>
<dbReference type="Pfam" id="PF03472">
    <property type="entry name" value="Autoind_bind"/>
    <property type="match status" value="1"/>
</dbReference>
<dbReference type="KEGG" id="hdi:HDIA_P0030"/>
<evidence type="ECO:0000313" key="5">
    <source>
        <dbReference type="EMBL" id="SON58439.1"/>
    </source>
</evidence>
<evidence type="ECO:0000256" key="2">
    <source>
        <dbReference type="ARBA" id="ARBA00023125"/>
    </source>
</evidence>
<dbReference type="Pfam" id="PF00196">
    <property type="entry name" value="GerE"/>
    <property type="match status" value="1"/>
</dbReference>
<organism evidence="5 6">
    <name type="scientific">Hartmannibacter diazotrophicus</name>
    <dbReference type="NCBI Taxonomy" id="1482074"/>
    <lineage>
        <taxon>Bacteria</taxon>
        <taxon>Pseudomonadati</taxon>
        <taxon>Pseudomonadota</taxon>
        <taxon>Alphaproteobacteria</taxon>
        <taxon>Hyphomicrobiales</taxon>
        <taxon>Pleomorphomonadaceae</taxon>
        <taxon>Hartmannibacter</taxon>
    </lineage>
</organism>
<keyword evidence="6" id="KW-1185">Reference proteome</keyword>
<dbReference type="RefSeq" id="WP_157775826.1">
    <property type="nucleotide sequence ID" value="NZ_LT960615.1"/>
</dbReference>
<reference evidence="6" key="1">
    <citation type="submission" date="2017-09" db="EMBL/GenBank/DDBJ databases">
        <title>Genome sequence of Nannocystis excedens DSM 71.</title>
        <authorList>
            <person name="Blom J."/>
        </authorList>
    </citation>
    <scope>NUCLEOTIDE SEQUENCE [LARGE SCALE GENOMIC DNA]</scope>
    <source>
        <strain evidence="6">type strain: E19</strain>
        <plasmid evidence="6">hdiap1</plasmid>
    </source>
</reference>
<dbReference type="SUPFAM" id="SSF75516">
    <property type="entry name" value="Pheromone-binding domain of LuxR-like quorum-sensing transcription factors"/>
    <property type="match status" value="1"/>
</dbReference>
<keyword evidence="1" id="KW-0805">Transcription regulation</keyword>
<dbReference type="PROSITE" id="PS50043">
    <property type="entry name" value="HTH_LUXR_2"/>
    <property type="match status" value="1"/>
</dbReference>
<keyword evidence="3" id="KW-0804">Transcription</keyword>
<evidence type="ECO:0000256" key="3">
    <source>
        <dbReference type="ARBA" id="ARBA00023163"/>
    </source>
</evidence>
<dbReference type="SUPFAM" id="SSF46894">
    <property type="entry name" value="C-terminal effector domain of the bipartite response regulators"/>
    <property type="match status" value="1"/>
</dbReference>
<name>A0A2C9DE32_9HYPH</name>
<dbReference type="Gene3D" id="3.30.450.80">
    <property type="entry name" value="Transcription factor LuxR-like, autoinducer-binding domain"/>
    <property type="match status" value="1"/>
</dbReference>
<dbReference type="InterPro" id="IPR036693">
    <property type="entry name" value="TF_LuxR_autoind-bd_dom_sf"/>
</dbReference>
<accession>A0A2C9DE32</accession>
<dbReference type="PRINTS" id="PR00038">
    <property type="entry name" value="HTHLUXR"/>
</dbReference>
<dbReference type="EMBL" id="LT960615">
    <property type="protein sequence ID" value="SON58439.1"/>
    <property type="molecule type" value="Genomic_DNA"/>
</dbReference>
<dbReference type="InterPro" id="IPR000792">
    <property type="entry name" value="Tscrpt_reg_LuxR_C"/>
</dbReference>
<dbReference type="GO" id="GO:0003677">
    <property type="term" value="F:DNA binding"/>
    <property type="evidence" value="ECO:0007669"/>
    <property type="project" value="UniProtKB-KW"/>
</dbReference>
<evidence type="ECO:0000256" key="1">
    <source>
        <dbReference type="ARBA" id="ARBA00023015"/>
    </source>
</evidence>
<dbReference type="AlphaFoldDB" id="A0A2C9DE32"/>
<keyword evidence="5" id="KW-0614">Plasmid</keyword>
<protein>
    <submittedName>
        <fullName evidence="5">Putative transcriptional activator protein TraR</fullName>
    </submittedName>
</protein>
<dbReference type="InterPro" id="IPR036388">
    <property type="entry name" value="WH-like_DNA-bd_sf"/>
</dbReference>
<dbReference type="InterPro" id="IPR016032">
    <property type="entry name" value="Sig_transdc_resp-reg_C-effctor"/>
</dbReference>
<evidence type="ECO:0000259" key="4">
    <source>
        <dbReference type="PROSITE" id="PS50043"/>
    </source>
</evidence>
<dbReference type="InterPro" id="IPR005143">
    <property type="entry name" value="TF_LuxR_autoind-bd_dom"/>
</dbReference>
<gene>
    <name evidence="5" type="primary">traR</name>
    <name evidence="5" type="ORF">HDIA_P0030</name>
</gene>
<keyword evidence="2" id="KW-0238">DNA-binding</keyword>
<dbReference type="Gene3D" id="1.10.10.10">
    <property type="entry name" value="Winged helix-like DNA-binding domain superfamily/Winged helix DNA-binding domain"/>
    <property type="match status" value="1"/>
</dbReference>
<dbReference type="CDD" id="cd06170">
    <property type="entry name" value="LuxR_C_like"/>
    <property type="match status" value="1"/>
</dbReference>
<sequence>MIGSLLHRIAARYSLQAMAYIGLGMAPCQANSPLLAAAYSSRWINRNRGWRYMEIEPALRFAFQRLLPLDWEEISMPGELLNALRRAMGEHDKGQRGVTVPVHGYRGDLGLLSLSSEVSIADWKRWKLCRLSDFQVLAVHLHERVLRLEGQATGLNCLSPREMECLQWIAEGKTAWECAAILGLSQSTVRHYLESARRKLRAVSNTHAVSIAHRTGLIFL</sequence>
<dbReference type="PANTHER" id="PTHR44688:SF16">
    <property type="entry name" value="DNA-BINDING TRANSCRIPTIONAL ACTIVATOR DEVR_DOSR"/>
    <property type="match status" value="1"/>
</dbReference>
<dbReference type="Proteomes" id="UP000223606">
    <property type="component" value="Plasmid HDIAp1"/>
</dbReference>
<dbReference type="GO" id="GO:0006355">
    <property type="term" value="P:regulation of DNA-templated transcription"/>
    <property type="evidence" value="ECO:0007669"/>
    <property type="project" value="InterPro"/>
</dbReference>
<dbReference type="OrthoDB" id="3170288at2"/>
<feature type="domain" description="HTH luxR-type" evidence="4">
    <location>
        <begin position="151"/>
        <end position="216"/>
    </location>
</feature>
<geneLocation type="plasmid" evidence="6">
    <name>hdiap1</name>
</geneLocation>